<dbReference type="InterPro" id="IPR006426">
    <property type="entry name" value="Asn_synth_AEB"/>
</dbReference>
<dbReference type="InterPro" id="IPR051786">
    <property type="entry name" value="ASN_synthetase/amidase"/>
</dbReference>
<dbReference type="GO" id="GO:0005524">
    <property type="term" value="F:ATP binding"/>
    <property type="evidence" value="ECO:0007669"/>
    <property type="project" value="UniProtKB-KW"/>
</dbReference>
<dbReference type="Gene3D" id="3.40.50.620">
    <property type="entry name" value="HUPs"/>
    <property type="match status" value="1"/>
</dbReference>
<evidence type="ECO:0000256" key="4">
    <source>
        <dbReference type="ARBA" id="ARBA00022741"/>
    </source>
</evidence>
<dbReference type="InterPro" id="IPR014729">
    <property type="entry name" value="Rossmann-like_a/b/a_fold"/>
</dbReference>
<dbReference type="Proteomes" id="UP000503096">
    <property type="component" value="Chromosome"/>
</dbReference>
<dbReference type="GO" id="GO:0004066">
    <property type="term" value="F:asparagine synthase (glutamine-hydrolyzing) activity"/>
    <property type="evidence" value="ECO:0007669"/>
    <property type="project" value="UniProtKB-EC"/>
</dbReference>
<dbReference type="PANTHER" id="PTHR43284:SF1">
    <property type="entry name" value="ASPARAGINE SYNTHETASE"/>
    <property type="match status" value="1"/>
</dbReference>
<dbReference type="SUPFAM" id="SSF56235">
    <property type="entry name" value="N-terminal nucleophile aminohydrolases (Ntn hydrolases)"/>
    <property type="match status" value="1"/>
</dbReference>
<dbReference type="Gene3D" id="3.60.20.10">
    <property type="entry name" value="Glutamine Phosphoribosylpyrophosphate, subunit 1, domain 1"/>
    <property type="match status" value="1"/>
</dbReference>
<dbReference type="KEGG" id="upl:DSM104440_03331"/>
<sequence length="624" mass="69981">MCGIAGFVGAGGMAELRAMGDAIAHRGPDGEGVLADPARGIHLLHRRLAIIDLAGGDQPMWNEDGSVCVIFNGEIYNHVALRAELIAHGHVFRSDHSDTEVLVHGYEQWGDALPGRLHGMFAFAIYDVPRRKLFFARDRFGKKPLYYACRRGLFAFASELTALRRHPGVAGPVDRVSLQKLFAYGFIPAPRTLYAGVSKLPGGHHMTVLLDAPEEARVERYWQFAIEPTTTIPRDPERVWGEELRHLLSQAVERRLMSDVPLGIFLSGGIDSSAVLAFAAQHQPARDIKTFSIGFHEPSFDESAYARDVARHFGTEHHERILGVDDARALAPKVLARLDEPFADPSIVPTYQLCEFAREKITVALGGDGGDEMFAGYDPFKALAIAGWYERLVPGGLKPGIRKLADLLPVSESNMGLDFRIKRGLRGASYPPALWNPVWLGPIEPAEATDLFEEPVRPEELYREAIDAWEGSAADNNVDRTLEFYTRFYLQDDILAKADRASMMVSLELRSPFLDNDLVEFARKIPHQFKYANGRTKSILKSALRGVVPDAVLERRKKGFGIPLTRWLRTWDENEFRGNVPFLKSGWVDARVKEHRRGERDHRLALWCVLALQRHALDFDQPRN</sequence>
<evidence type="ECO:0000256" key="3">
    <source>
        <dbReference type="ARBA" id="ARBA00012737"/>
    </source>
</evidence>
<dbReference type="EMBL" id="CP053073">
    <property type="protein sequence ID" value="QJR16496.1"/>
    <property type="molecule type" value="Genomic_DNA"/>
</dbReference>
<evidence type="ECO:0000256" key="1">
    <source>
        <dbReference type="ARBA" id="ARBA00005187"/>
    </source>
</evidence>
<dbReference type="InterPro" id="IPR001962">
    <property type="entry name" value="Asn_synthase"/>
</dbReference>
<protein>
    <recommendedName>
        <fullName evidence="3">asparagine synthase (glutamine-hydrolyzing)</fullName>
        <ecNumber evidence="3">6.3.5.4</ecNumber>
    </recommendedName>
</protein>
<feature type="binding site" evidence="9">
    <location>
        <position position="293"/>
    </location>
    <ligand>
        <name>ATP</name>
        <dbReference type="ChEBI" id="CHEBI:30616"/>
    </ligand>
</feature>
<dbReference type="InterPro" id="IPR017932">
    <property type="entry name" value="GATase_2_dom"/>
</dbReference>
<dbReference type="CDD" id="cd01991">
    <property type="entry name" value="Asn_synthase_B_C"/>
    <property type="match status" value="1"/>
</dbReference>
<evidence type="ECO:0000256" key="10">
    <source>
        <dbReference type="PIRSR" id="PIRSR001589-3"/>
    </source>
</evidence>
<feature type="site" description="Important for beta-aspartyl-AMP intermediate formation" evidence="10">
    <location>
        <position position="368"/>
    </location>
</feature>
<keyword evidence="5 9" id="KW-0067">ATP-binding</keyword>
<name>A0A6M4HAA9_9PROT</name>
<dbReference type="InParanoid" id="A0A6M4HAA9"/>
<dbReference type="GO" id="GO:0006529">
    <property type="term" value="P:asparagine biosynthetic process"/>
    <property type="evidence" value="ECO:0007669"/>
    <property type="project" value="UniProtKB-KW"/>
</dbReference>
<evidence type="ECO:0000256" key="6">
    <source>
        <dbReference type="ARBA" id="ARBA00022962"/>
    </source>
</evidence>
<evidence type="ECO:0000256" key="2">
    <source>
        <dbReference type="ARBA" id="ARBA00005752"/>
    </source>
</evidence>
<dbReference type="PANTHER" id="PTHR43284">
    <property type="entry name" value="ASPARAGINE SYNTHETASE (GLUTAMINE-HYDROLYZING)"/>
    <property type="match status" value="1"/>
</dbReference>
<evidence type="ECO:0000259" key="11">
    <source>
        <dbReference type="PROSITE" id="PS51278"/>
    </source>
</evidence>
<accession>A0A6M4HAA9</accession>
<dbReference type="Pfam" id="PF00733">
    <property type="entry name" value="Asn_synthase"/>
    <property type="match status" value="1"/>
</dbReference>
<proteinExistence type="inferred from homology"/>
<gene>
    <name evidence="12" type="primary">asnB</name>
    <name evidence="12" type="ORF">DSM104440_03331</name>
</gene>
<evidence type="ECO:0000256" key="7">
    <source>
        <dbReference type="ARBA" id="ARBA00048741"/>
    </source>
</evidence>
<evidence type="ECO:0000313" key="12">
    <source>
        <dbReference type="EMBL" id="QJR16496.1"/>
    </source>
</evidence>
<keyword evidence="8" id="KW-0061">Asparagine biosynthesis</keyword>
<feature type="binding site" evidence="9">
    <location>
        <position position="98"/>
    </location>
    <ligand>
        <name>L-glutamine</name>
        <dbReference type="ChEBI" id="CHEBI:58359"/>
    </ligand>
</feature>
<dbReference type="PROSITE" id="PS51278">
    <property type="entry name" value="GATASE_TYPE_2"/>
    <property type="match status" value="1"/>
</dbReference>
<feature type="active site" description="For GATase activity" evidence="8">
    <location>
        <position position="2"/>
    </location>
</feature>
<organism evidence="12 13">
    <name type="scientific">Usitatibacter palustris</name>
    <dbReference type="NCBI Taxonomy" id="2732487"/>
    <lineage>
        <taxon>Bacteria</taxon>
        <taxon>Pseudomonadati</taxon>
        <taxon>Pseudomonadota</taxon>
        <taxon>Betaproteobacteria</taxon>
        <taxon>Nitrosomonadales</taxon>
        <taxon>Usitatibacteraceae</taxon>
        <taxon>Usitatibacter</taxon>
    </lineage>
</organism>
<evidence type="ECO:0000256" key="5">
    <source>
        <dbReference type="ARBA" id="ARBA00022840"/>
    </source>
</evidence>
<dbReference type="RefSeq" id="WP_171164652.1">
    <property type="nucleotide sequence ID" value="NZ_CP053073.1"/>
</dbReference>
<dbReference type="GO" id="GO:0005829">
    <property type="term" value="C:cytosol"/>
    <property type="evidence" value="ECO:0007669"/>
    <property type="project" value="TreeGrafter"/>
</dbReference>
<feature type="domain" description="Glutamine amidotransferase type-2" evidence="11">
    <location>
        <begin position="2"/>
        <end position="211"/>
    </location>
</feature>
<evidence type="ECO:0000313" key="13">
    <source>
        <dbReference type="Proteomes" id="UP000503096"/>
    </source>
</evidence>
<dbReference type="EC" id="6.3.5.4" evidence="3"/>
<comment type="similarity">
    <text evidence="2">Belongs to the asparagine synthetase family.</text>
</comment>
<keyword evidence="4 9" id="KW-0547">Nucleotide-binding</keyword>
<dbReference type="CDD" id="cd00712">
    <property type="entry name" value="AsnB"/>
    <property type="match status" value="1"/>
</dbReference>
<dbReference type="Pfam" id="PF13537">
    <property type="entry name" value="GATase_7"/>
    <property type="match status" value="1"/>
</dbReference>
<keyword evidence="6 8" id="KW-0315">Glutamine amidotransferase</keyword>
<keyword evidence="12" id="KW-0436">Ligase</keyword>
<dbReference type="InterPro" id="IPR033738">
    <property type="entry name" value="AsnB_N"/>
</dbReference>
<dbReference type="NCBIfam" id="TIGR01536">
    <property type="entry name" value="asn_synth_AEB"/>
    <property type="match status" value="1"/>
</dbReference>
<keyword evidence="13" id="KW-1185">Reference proteome</keyword>
<keyword evidence="8" id="KW-0028">Amino-acid biosynthesis</keyword>
<comment type="catalytic activity">
    <reaction evidence="7">
        <text>L-aspartate + L-glutamine + ATP + H2O = L-asparagine + L-glutamate + AMP + diphosphate + H(+)</text>
        <dbReference type="Rhea" id="RHEA:12228"/>
        <dbReference type="ChEBI" id="CHEBI:15377"/>
        <dbReference type="ChEBI" id="CHEBI:15378"/>
        <dbReference type="ChEBI" id="CHEBI:29985"/>
        <dbReference type="ChEBI" id="CHEBI:29991"/>
        <dbReference type="ChEBI" id="CHEBI:30616"/>
        <dbReference type="ChEBI" id="CHEBI:33019"/>
        <dbReference type="ChEBI" id="CHEBI:58048"/>
        <dbReference type="ChEBI" id="CHEBI:58359"/>
        <dbReference type="ChEBI" id="CHEBI:456215"/>
        <dbReference type="EC" id="6.3.5.4"/>
    </reaction>
</comment>
<dbReference type="InterPro" id="IPR029055">
    <property type="entry name" value="Ntn_hydrolases_N"/>
</dbReference>
<evidence type="ECO:0000256" key="8">
    <source>
        <dbReference type="PIRSR" id="PIRSR001589-1"/>
    </source>
</evidence>
<dbReference type="PIRSF" id="PIRSF001589">
    <property type="entry name" value="Asn_synthetase_glu-h"/>
    <property type="match status" value="1"/>
</dbReference>
<comment type="pathway">
    <text evidence="1">Amino-acid biosynthesis; L-asparagine biosynthesis; L-asparagine from L-aspartate (L-Gln route): step 1/1.</text>
</comment>
<dbReference type="AlphaFoldDB" id="A0A6M4HAA9"/>
<dbReference type="FunCoup" id="A0A6M4HAA9">
    <property type="interactions" value="532"/>
</dbReference>
<evidence type="ECO:0000256" key="9">
    <source>
        <dbReference type="PIRSR" id="PIRSR001589-2"/>
    </source>
</evidence>
<reference evidence="12 13" key="1">
    <citation type="submission" date="2020-04" db="EMBL/GenBank/DDBJ databases">
        <title>Usitatibacter rugosus gen. nov., sp. nov. and Usitatibacter palustris sp. nov., novel members of Usitatibacteraceae fam. nov. within the order Nitrosomonadales isolated from soil.</title>
        <authorList>
            <person name="Huber K.J."/>
            <person name="Neumann-Schaal M."/>
            <person name="Geppert A."/>
            <person name="Luckner M."/>
            <person name="Wanner G."/>
            <person name="Overmann J."/>
        </authorList>
    </citation>
    <scope>NUCLEOTIDE SEQUENCE [LARGE SCALE GENOMIC DNA]</scope>
    <source>
        <strain evidence="12 13">Swamp67</strain>
    </source>
</reference>
<dbReference type="SUPFAM" id="SSF52402">
    <property type="entry name" value="Adenine nucleotide alpha hydrolases-like"/>
    <property type="match status" value="1"/>
</dbReference>